<name>W0M0L2_9BACT</name>
<reference evidence="2" key="1">
    <citation type="journal article" date="2014" name="PLoS ONE">
        <title>Presence and analysis of plasmids in human and animal associated arcobacter species.</title>
        <authorList>
            <person name="Douidah L."/>
            <person name="De Zutter L."/>
            <person name="Van Nieuwerburgh F."/>
            <person name="Deforce D."/>
            <person name="Ingmer H."/>
            <person name="Vandenberg O."/>
            <person name="Van den Abeele A.M."/>
            <person name="Houf K."/>
        </authorList>
    </citation>
    <scope>NUCLEOTIDE SEQUENCE</scope>
    <source>
        <strain evidence="2">AC1119</strain>
        <plasmid evidence="2">AB-1119-LD</plasmid>
    </source>
</reference>
<feature type="coiled-coil region" evidence="1">
    <location>
        <begin position="5"/>
        <end position="63"/>
    </location>
</feature>
<keyword evidence="2" id="KW-0614">Plasmid</keyword>
<dbReference type="RefSeq" id="WP_032072661.1">
    <property type="nucleotide sequence ID" value="NC_025153.1"/>
</dbReference>
<proteinExistence type="predicted"/>
<dbReference type="AlphaFoldDB" id="W0M0L2"/>
<accession>W0M0L2</accession>
<protein>
    <submittedName>
        <fullName evidence="2">Uncharacterized protein</fullName>
    </submittedName>
</protein>
<dbReference type="EMBL" id="KF740630">
    <property type="protein sequence ID" value="AHG28760.1"/>
    <property type="molecule type" value="Genomic_DNA"/>
</dbReference>
<evidence type="ECO:0000256" key="1">
    <source>
        <dbReference type="SAM" id="Coils"/>
    </source>
</evidence>
<keyword evidence="1" id="KW-0175">Coiled coil</keyword>
<organism evidence="2">
    <name type="scientific">Aliarcobacter butzleri</name>
    <dbReference type="NCBI Taxonomy" id="28197"/>
    <lineage>
        <taxon>Bacteria</taxon>
        <taxon>Pseudomonadati</taxon>
        <taxon>Campylobacterota</taxon>
        <taxon>Epsilonproteobacteria</taxon>
        <taxon>Campylobacterales</taxon>
        <taxon>Arcobacteraceae</taxon>
        <taxon>Aliarcobacter</taxon>
    </lineage>
</organism>
<geneLocation type="plasmid" evidence="2">
    <name>AB-1119-LD</name>
</geneLocation>
<sequence length="64" mass="7729">MTFNIQDEEKKLKDASKILVKVSEQEKVVKKKQTEFEKENQKLEDMKNEYLRLTKQVIIKEETK</sequence>
<evidence type="ECO:0000313" key="2">
    <source>
        <dbReference type="EMBL" id="AHG28760.1"/>
    </source>
</evidence>